<evidence type="ECO:0000313" key="3">
    <source>
        <dbReference type="Proteomes" id="UP000030745"/>
    </source>
</evidence>
<dbReference type="Proteomes" id="UP000030745">
    <property type="component" value="Unassembled WGS sequence"/>
</dbReference>
<dbReference type="RefSeq" id="XP_012206410.1">
    <property type="nucleotide sequence ID" value="XM_012351020.1"/>
</dbReference>
<dbReference type="KEGG" id="spar:SPRG_11990"/>
<organism evidence="2 3">
    <name type="scientific">Saprolegnia parasitica (strain CBS 223.65)</name>
    <dbReference type="NCBI Taxonomy" id="695850"/>
    <lineage>
        <taxon>Eukaryota</taxon>
        <taxon>Sar</taxon>
        <taxon>Stramenopiles</taxon>
        <taxon>Oomycota</taxon>
        <taxon>Saprolegniomycetes</taxon>
        <taxon>Saprolegniales</taxon>
        <taxon>Saprolegniaceae</taxon>
        <taxon>Saprolegnia</taxon>
    </lineage>
</organism>
<feature type="region of interest" description="Disordered" evidence="1">
    <location>
        <begin position="287"/>
        <end position="315"/>
    </location>
</feature>
<accession>A0A067BX59</accession>
<dbReference type="VEuPathDB" id="FungiDB:SPRG_11990"/>
<dbReference type="OrthoDB" id="206118at2759"/>
<reference evidence="2 3" key="1">
    <citation type="journal article" date="2013" name="PLoS Genet.">
        <title>Distinctive expansion of potential virulence genes in the genome of the oomycete fish pathogen Saprolegnia parasitica.</title>
        <authorList>
            <person name="Jiang R.H."/>
            <person name="de Bruijn I."/>
            <person name="Haas B.J."/>
            <person name="Belmonte R."/>
            <person name="Lobach L."/>
            <person name="Christie J."/>
            <person name="van den Ackerveken G."/>
            <person name="Bottin A."/>
            <person name="Bulone V."/>
            <person name="Diaz-Moreno S.M."/>
            <person name="Dumas B."/>
            <person name="Fan L."/>
            <person name="Gaulin E."/>
            <person name="Govers F."/>
            <person name="Grenville-Briggs L.J."/>
            <person name="Horner N.R."/>
            <person name="Levin J.Z."/>
            <person name="Mammella M."/>
            <person name="Meijer H.J."/>
            <person name="Morris P."/>
            <person name="Nusbaum C."/>
            <person name="Oome S."/>
            <person name="Phillips A.J."/>
            <person name="van Rooyen D."/>
            <person name="Rzeszutek E."/>
            <person name="Saraiva M."/>
            <person name="Secombes C.J."/>
            <person name="Seidl M.F."/>
            <person name="Snel B."/>
            <person name="Stassen J.H."/>
            <person name="Sykes S."/>
            <person name="Tripathy S."/>
            <person name="van den Berg H."/>
            <person name="Vega-Arreguin J.C."/>
            <person name="Wawra S."/>
            <person name="Young S.K."/>
            <person name="Zeng Q."/>
            <person name="Dieguez-Uribeondo J."/>
            <person name="Russ C."/>
            <person name="Tyler B.M."/>
            <person name="van West P."/>
        </authorList>
    </citation>
    <scope>NUCLEOTIDE SEQUENCE [LARGE SCALE GENOMIC DNA]</scope>
    <source>
        <strain evidence="2 3">CBS 223.65</strain>
    </source>
</reference>
<feature type="compositionally biased region" description="Basic residues" evidence="1">
    <location>
        <begin position="287"/>
        <end position="297"/>
    </location>
</feature>
<proteinExistence type="predicted"/>
<evidence type="ECO:0000313" key="2">
    <source>
        <dbReference type="EMBL" id="KDO22853.1"/>
    </source>
</evidence>
<dbReference type="AlphaFoldDB" id="A0A067BX59"/>
<gene>
    <name evidence="2" type="ORF">SPRG_11990</name>
</gene>
<protein>
    <submittedName>
        <fullName evidence="2">Uncharacterized protein</fullName>
    </submittedName>
</protein>
<keyword evidence="3" id="KW-1185">Reference proteome</keyword>
<dbReference type="GeneID" id="24133992"/>
<dbReference type="EMBL" id="KK583261">
    <property type="protein sequence ID" value="KDO22853.1"/>
    <property type="molecule type" value="Genomic_DNA"/>
</dbReference>
<name>A0A067BX59_SAPPC</name>
<evidence type="ECO:0000256" key="1">
    <source>
        <dbReference type="SAM" id="MobiDB-lite"/>
    </source>
</evidence>
<sequence length="1070" mass="119071">MVESAALEVLQSVRVREKWMTELRRRHAGHPAPIGGGDLCLLYRASTIDVIERIMTWRSRSGSPFLVHADTGGRNYLLLLVSDFDDVATQLHKSQRDPFLLGAPLETVDTTGDCRLDPAITVLRTEEGLYGRWHPPAFYTIPAPVSIKKRRPSNNSSIYDQEADVQDDLQSVLPSALMYYEQRLGGFEAEVAWIERCQTNETTTANAHWQRAAQLRQSALLHCGHEMTRLRATLADAMIARSDLEKSMHKCDTILSSIATEKKRIQHDRQARKKVLVDPIQLRKATRKRHAVIKGSRKSSMEARPTPDPDTDLPPTLKPAATLGCVTPPTSTITATALATALVTARVPNALDALVPETLTTSAVSAVRPRVVRHLPPGALPLYTLHDVAIQDRVCVLRVFLKPPQQYLPRGFVFHAVASDAPDLFLSCRLTLTQYDVLGYGATDRGLLAFSMWFCIVYDRRQRRFRLVWSGPSCPRPLRCRDTDATAVCIHKQGVRWERRYVLVQLFHRTDSPTTLHCVFVHMGRSHEVVDETASELGPSLLHTIEYDSVGDLKWQHRPPMPRHDHRRRVYTGSVVGETLHVYTTSNATYCVVRDATGESYTLLAEDFNPLQTMAPPLSDFGIFFDSVATFDHGKIVVNRRRWWAYLFKYVQRLAVGRFGATISGILCLVQLSLLQSKSEFQSWFHFRVLRLDNGATSELLVPVAQWLTCALAVQLFTPDCASSVCPNCIAASPVPLDQSVLDMGVPQSPNDAPAIAIDDGPVCSEPIDEEDVQEPSCEEPTDLVYCEACLDLIQTVVVDSSSARVCCRRHDPPARTLVCISDSLDDTTRTAIVARLETLNCTSHGAVTEFVSTDDDTHSTVVLCAPADVGMTFASLLARVGNWTGMVVAVVPRYIARDSKEGDDRKDADLYAQIKDIDAAIDDVRSASPVPPETVGFDMYLTSEALVMEAALACCRTSTQRTYKVPPSVVGASSWPFAARFLSEPSSLFTEMSLDIDWLTLPSTLASVLLAFYRHEVWRTIDSSLLKPPFKVLFKALNMGMCWLQTVQARGGLLTELTSQHPRLRIVRL</sequence>